<name>A0A558DY30_9GAMM</name>
<keyword evidence="7 15" id="KW-0378">Hydrolase</keyword>
<organism evidence="18 19">
    <name type="scientific">Sedimenticola selenatireducens</name>
    <dbReference type="NCBI Taxonomy" id="191960"/>
    <lineage>
        <taxon>Bacteria</taxon>
        <taxon>Pseudomonadati</taxon>
        <taxon>Pseudomonadota</taxon>
        <taxon>Gammaproteobacteria</taxon>
        <taxon>Chromatiales</taxon>
        <taxon>Sedimenticolaceae</taxon>
        <taxon>Sedimenticola</taxon>
    </lineage>
</organism>
<keyword evidence="10 15" id="KW-0234">DNA repair</keyword>
<dbReference type="EC" id="3.2.2.23" evidence="15"/>
<comment type="similarity">
    <text evidence="2 15">Belongs to the FPG family.</text>
</comment>
<dbReference type="SUPFAM" id="SSF81624">
    <property type="entry name" value="N-terminal domain of MutM-like DNA repair proteins"/>
    <property type="match status" value="1"/>
</dbReference>
<dbReference type="Proteomes" id="UP000316649">
    <property type="component" value="Unassembled WGS sequence"/>
</dbReference>
<dbReference type="InterPro" id="IPR035937">
    <property type="entry name" value="FPG_N"/>
</dbReference>
<evidence type="ECO:0000256" key="13">
    <source>
        <dbReference type="ARBA" id="ARBA00023295"/>
    </source>
</evidence>
<dbReference type="EMBL" id="VMNH01000023">
    <property type="protein sequence ID" value="TVO70933.1"/>
    <property type="molecule type" value="Genomic_DNA"/>
</dbReference>
<feature type="binding site" evidence="15">
    <location>
        <position position="109"/>
    </location>
    <ligand>
        <name>DNA</name>
        <dbReference type="ChEBI" id="CHEBI:16991"/>
    </ligand>
</feature>
<dbReference type="Gene3D" id="1.10.8.50">
    <property type="match status" value="1"/>
</dbReference>
<dbReference type="SUPFAM" id="SSF46946">
    <property type="entry name" value="S13-like H2TH domain"/>
    <property type="match status" value="1"/>
</dbReference>
<dbReference type="AlphaFoldDB" id="A0A558DY30"/>
<evidence type="ECO:0000256" key="10">
    <source>
        <dbReference type="ARBA" id="ARBA00023204"/>
    </source>
</evidence>
<dbReference type="GO" id="GO:0006284">
    <property type="term" value="P:base-excision repair"/>
    <property type="evidence" value="ECO:0007669"/>
    <property type="project" value="InterPro"/>
</dbReference>
<dbReference type="InterPro" id="IPR015886">
    <property type="entry name" value="H2TH_FPG"/>
</dbReference>
<dbReference type="EC" id="4.2.99.18" evidence="15"/>
<dbReference type="RefSeq" id="WP_144360070.1">
    <property type="nucleotide sequence ID" value="NZ_VMNH01000023.1"/>
</dbReference>
<dbReference type="OrthoDB" id="9800855at2"/>
<dbReference type="FunFam" id="1.10.8.50:FF:000003">
    <property type="entry name" value="Formamidopyrimidine-DNA glycosylase"/>
    <property type="match status" value="1"/>
</dbReference>
<dbReference type="PROSITE" id="PS01242">
    <property type="entry name" value="ZF_FPG_1"/>
    <property type="match status" value="1"/>
</dbReference>
<gene>
    <name evidence="15 18" type="primary">mutM</name>
    <name evidence="15" type="synonym">fpg</name>
    <name evidence="18" type="ORF">FHP88_15895</name>
</gene>
<feature type="domain" description="FPG-type" evidence="16">
    <location>
        <begin position="236"/>
        <end position="270"/>
    </location>
</feature>
<evidence type="ECO:0000259" key="16">
    <source>
        <dbReference type="PROSITE" id="PS51066"/>
    </source>
</evidence>
<dbReference type="PANTHER" id="PTHR22993:SF9">
    <property type="entry name" value="FORMAMIDOPYRIMIDINE-DNA GLYCOSYLASE"/>
    <property type="match status" value="1"/>
</dbReference>
<dbReference type="InterPro" id="IPR010979">
    <property type="entry name" value="Ribosomal_uS13-like_H2TH"/>
</dbReference>
<keyword evidence="12 15" id="KW-0511">Multifunctional enzyme</keyword>
<feature type="active site" description="Proton donor" evidence="15">
    <location>
        <position position="3"/>
    </location>
</feature>
<evidence type="ECO:0000256" key="3">
    <source>
        <dbReference type="ARBA" id="ARBA00011245"/>
    </source>
</evidence>
<evidence type="ECO:0000256" key="7">
    <source>
        <dbReference type="ARBA" id="ARBA00022801"/>
    </source>
</evidence>
<comment type="catalytic activity">
    <reaction evidence="14 15">
        <text>2'-deoxyribonucleotide-(2'-deoxyribose 5'-phosphate)-2'-deoxyribonucleotide-DNA = a 3'-end 2'-deoxyribonucleotide-(2,3-dehydro-2,3-deoxyribose 5'-phosphate)-DNA + a 5'-end 5'-phospho-2'-deoxyribonucleoside-DNA + H(+)</text>
        <dbReference type="Rhea" id="RHEA:66592"/>
        <dbReference type="Rhea" id="RHEA-COMP:13180"/>
        <dbReference type="Rhea" id="RHEA-COMP:16897"/>
        <dbReference type="Rhea" id="RHEA-COMP:17067"/>
        <dbReference type="ChEBI" id="CHEBI:15378"/>
        <dbReference type="ChEBI" id="CHEBI:136412"/>
        <dbReference type="ChEBI" id="CHEBI:157695"/>
        <dbReference type="ChEBI" id="CHEBI:167181"/>
        <dbReference type="EC" id="4.2.99.18"/>
    </reaction>
</comment>
<dbReference type="CDD" id="cd08966">
    <property type="entry name" value="EcFpg-like_N"/>
    <property type="match status" value="1"/>
</dbReference>
<feature type="binding site" evidence="15">
    <location>
        <position position="91"/>
    </location>
    <ligand>
        <name>DNA</name>
        <dbReference type="ChEBI" id="CHEBI:16991"/>
    </ligand>
</feature>
<keyword evidence="19" id="KW-1185">Reference proteome</keyword>
<dbReference type="InterPro" id="IPR010663">
    <property type="entry name" value="Znf_FPG/IleRS"/>
</dbReference>
<evidence type="ECO:0000256" key="14">
    <source>
        <dbReference type="ARBA" id="ARBA00044632"/>
    </source>
</evidence>
<dbReference type="InterPro" id="IPR015887">
    <property type="entry name" value="DNA_glyclase_Znf_dom_DNA_BS"/>
</dbReference>
<dbReference type="SMART" id="SM01232">
    <property type="entry name" value="H2TH"/>
    <property type="match status" value="1"/>
</dbReference>
<dbReference type="HAMAP" id="MF_00103">
    <property type="entry name" value="Fapy_DNA_glycosyl"/>
    <property type="match status" value="1"/>
</dbReference>
<dbReference type="GO" id="GO:0034039">
    <property type="term" value="F:8-oxo-7,8-dihydroguanine DNA N-glycosylase activity"/>
    <property type="evidence" value="ECO:0007669"/>
    <property type="project" value="TreeGrafter"/>
</dbReference>
<dbReference type="NCBIfam" id="TIGR00577">
    <property type="entry name" value="fpg"/>
    <property type="match status" value="1"/>
</dbReference>
<evidence type="ECO:0000256" key="1">
    <source>
        <dbReference type="ARBA" id="ARBA00001668"/>
    </source>
</evidence>
<dbReference type="GO" id="GO:0003684">
    <property type="term" value="F:damaged DNA binding"/>
    <property type="evidence" value="ECO:0007669"/>
    <property type="project" value="InterPro"/>
</dbReference>
<proteinExistence type="inferred from homology"/>
<keyword evidence="4 15" id="KW-0479">Metal-binding</keyword>
<dbReference type="Gene3D" id="3.20.190.10">
    <property type="entry name" value="MutM-like, N-terminal"/>
    <property type="match status" value="1"/>
</dbReference>
<dbReference type="FunFam" id="3.20.190.10:FF:000001">
    <property type="entry name" value="Formamidopyrimidine-DNA glycosylase"/>
    <property type="match status" value="1"/>
</dbReference>
<comment type="cofactor">
    <cofactor evidence="15">
        <name>Zn(2+)</name>
        <dbReference type="ChEBI" id="CHEBI:29105"/>
    </cofactor>
    <text evidence="15">Binds 1 zinc ion per subunit.</text>
</comment>
<feature type="active site" description="Proton donor; for beta-elimination activity" evidence="15">
    <location>
        <position position="58"/>
    </location>
</feature>
<dbReference type="PROSITE" id="PS51068">
    <property type="entry name" value="FPG_CAT"/>
    <property type="match status" value="1"/>
</dbReference>
<comment type="caution">
    <text evidence="18">The sequence shown here is derived from an EMBL/GenBank/DDBJ whole genome shotgun (WGS) entry which is preliminary data.</text>
</comment>
<keyword evidence="6 15" id="KW-0863">Zinc-finger</keyword>
<evidence type="ECO:0000256" key="6">
    <source>
        <dbReference type="ARBA" id="ARBA00022771"/>
    </source>
</evidence>
<dbReference type="Pfam" id="PF06827">
    <property type="entry name" value="zf-FPG_IleRS"/>
    <property type="match status" value="1"/>
</dbReference>
<dbReference type="GO" id="GO:0008270">
    <property type="term" value="F:zinc ion binding"/>
    <property type="evidence" value="ECO:0007669"/>
    <property type="project" value="UniProtKB-UniRule"/>
</dbReference>
<reference evidence="18 19" key="1">
    <citation type="submission" date="2019-07" db="EMBL/GenBank/DDBJ databases">
        <title>The pathways for chlorine oxyanion respiration interact through the shared metabolite chlorate.</title>
        <authorList>
            <person name="Barnum T.P."/>
            <person name="Cheng Y."/>
            <person name="Hill K.A."/>
            <person name="Lucas L.N."/>
            <person name="Carlson H.K."/>
            <person name="Coates J.D."/>
        </authorList>
    </citation>
    <scope>NUCLEOTIDE SEQUENCE [LARGE SCALE GENOMIC DNA]</scope>
    <source>
        <strain evidence="18 19">BK-1</strain>
    </source>
</reference>
<protein>
    <recommendedName>
        <fullName evidence="15">Formamidopyrimidine-DNA glycosylase</fullName>
        <shortName evidence="15">Fapy-DNA glycosylase</shortName>
        <ecNumber evidence="15">3.2.2.23</ecNumber>
    </recommendedName>
    <alternativeName>
        <fullName evidence="15">DNA-(apurinic or apyrimidinic site) lyase MutM</fullName>
        <shortName evidence="15">AP lyase MutM</shortName>
        <ecNumber evidence="15">4.2.99.18</ecNumber>
    </alternativeName>
</protein>
<evidence type="ECO:0000259" key="17">
    <source>
        <dbReference type="PROSITE" id="PS51068"/>
    </source>
</evidence>
<evidence type="ECO:0000256" key="9">
    <source>
        <dbReference type="ARBA" id="ARBA00023125"/>
    </source>
</evidence>
<dbReference type="InterPro" id="IPR020629">
    <property type="entry name" value="FPG_Glyclase"/>
</dbReference>
<dbReference type="Pfam" id="PF06831">
    <property type="entry name" value="H2TH"/>
    <property type="match status" value="1"/>
</dbReference>
<comment type="catalytic activity">
    <reaction evidence="1 15">
        <text>Hydrolysis of DNA containing ring-opened 7-methylguanine residues, releasing 2,6-diamino-4-hydroxy-5-(N-methyl)formamidopyrimidine.</text>
        <dbReference type="EC" id="3.2.2.23"/>
    </reaction>
</comment>
<feature type="active site" description="Schiff-base intermediate with DNA" evidence="15">
    <location>
        <position position="2"/>
    </location>
</feature>
<dbReference type="SMART" id="SM00898">
    <property type="entry name" value="Fapy_DNA_glyco"/>
    <property type="match status" value="1"/>
</dbReference>
<feature type="binding site" evidence="15">
    <location>
        <position position="151"/>
    </location>
    <ligand>
        <name>DNA</name>
        <dbReference type="ChEBI" id="CHEBI:16991"/>
    </ligand>
</feature>
<dbReference type="NCBIfam" id="NF002211">
    <property type="entry name" value="PRK01103.1"/>
    <property type="match status" value="1"/>
</dbReference>
<evidence type="ECO:0000256" key="12">
    <source>
        <dbReference type="ARBA" id="ARBA00023268"/>
    </source>
</evidence>
<evidence type="ECO:0000256" key="2">
    <source>
        <dbReference type="ARBA" id="ARBA00009409"/>
    </source>
</evidence>
<dbReference type="Pfam" id="PF01149">
    <property type="entry name" value="Fapy_DNA_glyco"/>
    <property type="match status" value="1"/>
</dbReference>
<keyword evidence="13 15" id="KW-0326">Glycosidase</keyword>
<evidence type="ECO:0000313" key="18">
    <source>
        <dbReference type="EMBL" id="TVO70933.1"/>
    </source>
</evidence>
<dbReference type="InterPro" id="IPR000214">
    <property type="entry name" value="Znf_DNA_glyclase/AP_lyase"/>
</dbReference>
<evidence type="ECO:0000313" key="19">
    <source>
        <dbReference type="Proteomes" id="UP000316649"/>
    </source>
</evidence>
<accession>A0A558DY30</accession>
<keyword evidence="8 15" id="KW-0862">Zinc</keyword>
<evidence type="ECO:0000256" key="4">
    <source>
        <dbReference type="ARBA" id="ARBA00022723"/>
    </source>
</evidence>
<comment type="subunit">
    <text evidence="3 15">Monomer.</text>
</comment>
<dbReference type="SUPFAM" id="SSF57716">
    <property type="entry name" value="Glucocorticoid receptor-like (DNA-binding domain)"/>
    <property type="match status" value="1"/>
</dbReference>
<keyword evidence="11 15" id="KW-0456">Lyase</keyword>
<feature type="domain" description="Formamidopyrimidine-DNA glycosylase catalytic" evidence="17">
    <location>
        <begin position="2"/>
        <end position="112"/>
    </location>
</feature>
<feature type="active site" description="Proton donor; for delta-elimination activity" evidence="15">
    <location>
        <position position="260"/>
    </location>
</feature>
<evidence type="ECO:0000256" key="11">
    <source>
        <dbReference type="ARBA" id="ARBA00023239"/>
    </source>
</evidence>
<comment type="function">
    <text evidence="15">Involved in base excision repair of DNA damaged by oxidation or by mutagenic agents. Acts as DNA glycosylase that recognizes and removes damaged bases. Has a preference for oxidized purines, such as 7,8-dihydro-8-oxoguanine (8-oxoG). Has AP (apurinic/apyrimidinic) lyase activity and introduces nicks in the DNA strand. Cleaves the DNA backbone by beta-delta elimination to generate a single-strand break at the site of the removed base with both 3'- and 5'-phosphates.</text>
</comment>
<evidence type="ECO:0000256" key="5">
    <source>
        <dbReference type="ARBA" id="ARBA00022763"/>
    </source>
</evidence>
<dbReference type="PROSITE" id="PS51066">
    <property type="entry name" value="ZF_FPG_2"/>
    <property type="match status" value="1"/>
</dbReference>
<evidence type="ECO:0000256" key="8">
    <source>
        <dbReference type="ARBA" id="ARBA00022833"/>
    </source>
</evidence>
<keyword evidence="9 15" id="KW-0238">DNA-binding</keyword>
<dbReference type="InterPro" id="IPR012319">
    <property type="entry name" value="FPG_cat"/>
</dbReference>
<sequence>MPELPEVETTRRGIASHIEGQQITGVIIRQPRLRWPIPSDLEEKLKGRKIKSVERRAKYLLINLTHGCLIMHLGMSGSLRILPRSTEPGKHDHFDLLFKNHCLRFHDPRRFGAILWTEQPIAEHSLIRHLGPEPLLEDFTGDYLYQQAQGRRVAVKNLIMDGRVVVGVGNIYANEALFRVGILPTRAANRISLARYTRLADEIKLVLAAAIKRGGTTLRDFQREDGKPGYFAQELLVYGKAGEPCPGCGEPLKQKRIGQRSSFYCGQCQK</sequence>
<evidence type="ECO:0000256" key="15">
    <source>
        <dbReference type="HAMAP-Rule" id="MF_00103"/>
    </source>
</evidence>
<dbReference type="GO" id="GO:0140078">
    <property type="term" value="F:class I DNA-(apurinic or apyrimidinic site) endonuclease activity"/>
    <property type="evidence" value="ECO:0007669"/>
    <property type="project" value="UniProtKB-EC"/>
</dbReference>
<dbReference type="PANTHER" id="PTHR22993">
    <property type="entry name" value="FORMAMIDOPYRIMIDINE-DNA GLYCOSYLASE"/>
    <property type="match status" value="1"/>
</dbReference>
<keyword evidence="5 15" id="KW-0227">DNA damage</keyword>